<dbReference type="RefSeq" id="WP_419193195.1">
    <property type="nucleotide sequence ID" value="NZ_CP036279.1"/>
</dbReference>
<reference evidence="3 4" key="1">
    <citation type="submission" date="2019-02" db="EMBL/GenBank/DDBJ databases">
        <title>Deep-cultivation of Planctomycetes and their phenomic and genomic characterization uncovers novel biology.</title>
        <authorList>
            <person name="Wiegand S."/>
            <person name="Jogler M."/>
            <person name="Boedeker C."/>
            <person name="Pinto D."/>
            <person name="Vollmers J."/>
            <person name="Rivas-Marin E."/>
            <person name="Kohn T."/>
            <person name="Peeters S.H."/>
            <person name="Heuer A."/>
            <person name="Rast P."/>
            <person name="Oberbeckmann S."/>
            <person name="Bunk B."/>
            <person name="Jeske O."/>
            <person name="Meyerdierks A."/>
            <person name="Storesund J.E."/>
            <person name="Kallscheuer N."/>
            <person name="Luecker S."/>
            <person name="Lage O.M."/>
            <person name="Pohl T."/>
            <person name="Merkel B.J."/>
            <person name="Hornburger P."/>
            <person name="Mueller R.-W."/>
            <person name="Bruemmer F."/>
            <person name="Labrenz M."/>
            <person name="Spormann A.M."/>
            <person name="Op den Camp H."/>
            <person name="Overmann J."/>
            <person name="Amann R."/>
            <person name="Jetten M.S.M."/>
            <person name="Mascher T."/>
            <person name="Medema M.H."/>
            <person name="Devos D.P."/>
            <person name="Kaster A.-K."/>
            <person name="Ovreas L."/>
            <person name="Rohde M."/>
            <person name="Galperin M.Y."/>
            <person name="Jogler C."/>
        </authorList>
    </citation>
    <scope>NUCLEOTIDE SEQUENCE [LARGE SCALE GENOMIC DNA]</scope>
    <source>
        <strain evidence="3 4">Pan216</strain>
    </source>
</reference>
<dbReference type="Pfam" id="PF07963">
    <property type="entry name" value="N_methyl"/>
    <property type="match status" value="1"/>
</dbReference>
<dbReference type="InterPro" id="IPR011453">
    <property type="entry name" value="DUF1559"/>
</dbReference>
<keyword evidence="1" id="KW-1133">Transmembrane helix</keyword>
<dbReference type="Gene3D" id="3.30.700.10">
    <property type="entry name" value="Glycoprotein, Type 4 Pilin"/>
    <property type="match status" value="1"/>
</dbReference>
<evidence type="ECO:0000259" key="2">
    <source>
        <dbReference type="Pfam" id="PF07596"/>
    </source>
</evidence>
<dbReference type="Pfam" id="PF07596">
    <property type="entry name" value="SBP_bac_10"/>
    <property type="match status" value="1"/>
</dbReference>
<dbReference type="InterPro" id="IPR027558">
    <property type="entry name" value="Pre_pil_HX9DG_C"/>
</dbReference>
<keyword evidence="4" id="KW-1185">Reference proteome</keyword>
<evidence type="ECO:0000256" key="1">
    <source>
        <dbReference type="SAM" id="Phobius"/>
    </source>
</evidence>
<sequence>MSVPRHRSAHPAFTLIELLVVIAIIAILIGLLLPAVQQARGAARRMQCSSNLRQMGVALSLYVEANGGQFMPASTHNWADPQLPESYWFGAVLDNNPGADREIDVQQGYLMPYMEGTATIGRCPEFREGAFTFRFAGATSGYAYNYVYLGPGVSPISAADPWTLSSPVTYRWTKVTSTSKTIAFADSARVNAWSYASPVLEENHYLDPPSNQYPTVHFRHQGVANVLFVDGHVEAMIPSRNPPASWTTPAELELRKEKDLHDLGNDDSLFDHE</sequence>
<dbReference type="NCBIfam" id="TIGR02532">
    <property type="entry name" value="IV_pilin_GFxxxE"/>
    <property type="match status" value="1"/>
</dbReference>
<evidence type="ECO:0000313" key="4">
    <source>
        <dbReference type="Proteomes" id="UP000317093"/>
    </source>
</evidence>
<dbReference type="AlphaFoldDB" id="A0A518AYG6"/>
<dbReference type="KEGG" id="knv:Pan216_05950"/>
<gene>
    <name evidence="3" type="ORF">Pan216_05950</name>
</gene>
<accession>A0A518AYG6</accession>
<keyword evidence="1" id="KW-0472">Membrane</keyword>
<dbReference type="PANTHER" id="PTHR30093">
    <property type="entry name" value="GENERAL SECRETION PATHWAY PROTEIN G"/>
    <property type="match status" value="1"/>
</dbReference>
<dbReference type="InterPro" id="IPR045584">
    <property type="entry name" value="Pilin-like"/>
</dbReference>
<protein>
    <recommendedName>
        <fullName evidence="2">DUF1559 domain-containing protein</fullName>
    </recommendedName>
</protein>
<name>A0A518AYG6_9BACT</name>
<dbReference type="SUPFAM" id="SSF54523">
    <property type="entry name" value="Pili subunits"/>
    <property type="match status" value="1"/>
</dbReference>
<feature type="transmembrane region" description="Helical" evidence="1">
    <location>
        <begin position="12"/>
        <end position="36"/>
    </location>
</feature>
<dbReference type="InterPro" id="IPR012902">
    <property type="entry name" value="N_methyl_site"/>
</dbReference>
<evidence type="ECO:0000313" key="3">
    <source>
        <dbReference type="EMBL" id="QDU59763.1"/>
    </source>
</evidence>
<feature type="domain" description="DUF1559" evidence="2">
    <location>
        <begin position="37"/>
        <end position="92"/>
    </location>
</feature>
<keyword evidence="1" id="KW-0812">Transmembrane</keyword>
<proteinExistence type="predicted"/>
<organism evidence="3 4">
    <name type="scientific">Kolteria novifilia</name>
    <dbReference type="NCBI Taxonomy" id="2527975"/>
    <lineage>
        <taxon>Bacteria</taxon>
        <taxon>Pseudomonadati</taxon>
        <taxon>Planctomycetota</taxon>
        <taxon>Planctomycetia</taxon>
        <taxon>Kolteriales</taxon>
        <taxon>Kolteriaceae</taxon>
        <taxon>Kolteria</taxon>
    </lineage>
</organism>
<dbReference type="Proteomes" id="UP000317093">
    <property type="component" value="Chromosome"/>
</dbReference>
<dbReference type="PANTHER" id="PTHR30093:SF2">
    <property type="entry name" value="TYPE II SECRETION SYSTEM PROTEIN H"/>
    <property type="match status" value="1"/>
</dbReference>
<dbReference type="NCBIfam" id="TIGR04294">
    <property type="entry name" value="pre_pil_HX9DG"/>
    <property type="match status" value="1"/>
</dbReference>
<dbReference type="EMBL" id="CP036279">
    <property type="protein sequence ID" value="QDU59763.1"/>
    <property type="molecule type" value="Genomic_DNA"/>
</dbReference>